<dbReference type="PANTHER" id="PTHR30265:SF4">
    <property type="entry name" value="KOW MOTIF FAMILY PROTEIN, EXPRESSED"/>
    <property type="match status" value="1"/>
</dbReference>
<dbReference type="SUPFAM" id="SSF50104">
    <property type="entry name" value="Translation proteins SH3-like domain"/>
    <property type="match status" value="1"/>
</dbReference>
<dbReference type="InterPro" id="IPR008991">
    <property type="entry name" value="Translation_prot_SH3-like_sf"/>
</dbReference>
<dbReference type="GO" id="GO:0006354">
    <property type="term" value="P:DNA-templated transcription elongation"/>
    <property type="evidence" value="ECO:0007669"/>
    <property type="project" value="InterPro"/>
</dbReference>
<reference evidence="5 6" key="1">
    <citation type="submission" date="2018-08" db="EMBL/GenBank/DDBJ databases">
        <title>A genome reference for cultivated species of the human gut microbiota.</title>
        <authorList>
            <person name="Zou Y."/>
            <person name="Xue W."/>
            <person name="Luo G."/>
        </authorList>
    </citation>
    <scope>NUCLEOTIDE SEQUENCE [LARGE SCALE GENOMIC DNA]</scope>
    <source>
        <strain evidence="5 6">AF12-50</strain>
    </source>
</reference>
<keyword evidence="3" id="KW-0804">Transcription</keyword>
<name>A0AA92W5Q8_9BACT</name>
<dbReference type="Gene3D" id="3.30.70.940">
    <property type="entry name" value="NusG, N-terminal domain"/>
    <property type="match status" value="1"/>
</dbReference>
<evidence type="ECO:0000256" key="2">
    <source>
        <dbReference type="ARBA" id="ARBA00023015"/>
    </source>
</evidence>
<comment type="caution">
    <text evidence="5">The sequence shown here is derived from an EMBL/GenBank/DDBJ whole genome shotgun (WGS) entry which is preliminary data.</text>
</comment>
<dbReference type="InterPro" id="IPR043425">
    <property type="entry name" value="NusG-like"/>
</dbReference>
<sequence>MSTLINVAPDGGRKVSPHVGLTSDVPLNNTQNEVSVRYAPNPMKKWYVLRATYHREKKAYDYILSKRNSPDGNRIDAECYLPLRHVAKIVKGKRRFKIEPFLPNFLFVYATLETISQILNNGDLNFLNPYYDHFKQDEAGKNPPLTIPYAAMMNFIKVTSVDMDKVKVVSEDQCHFKSGDLVKVTGGEFKGVVGRVARLGGQQRVVVEVKGVCLVSTAYVPTGLLEKIK</sequence>
<evidence type="ECO:0000256" key="1">
    <source>
        <dbReference type="ARBA" id="ARBA00022814"/>
    </source>
</evidence>
<feature type="domain" description="NusG-like N-terminal" evidence="4">
    <location>
        <begin position="44"/>
        <end position="116"/>
    </location>
</feature>
<keyword evidence="1" id="KW-0889">Transcription antitermination</keyword>
<evidence type="ECO:0000259" key="4">
    <source>
        <dbReference type="Pfam" id="PF02357"/>
    </source>
</evidence>
<dbReference type="RefSeq" id="WP_118064973.1">
    <property type="nucleotide sequence ID" value="NZ_QSAG01000014.1"/>
</dbReference>
<dbReference type="SUPFAM" id="SSF82679">
    <property type="entry name" value="N-utilization substance G protein NusG, N-terminal domain"/>
    <property type="match status" value="1"/>
</dbReference>
<evidence type="ECO:0000256" key="3">
    <source>
        <dbReference type="ARBA" id="ARBA00023163"/>
    </source>
</evidence>
<keyword evidence="2" id="KW-0805">Transcription regulation</keyword>
<gene>
    <name evidence="5" type="ORF">DWV76_08655</name>
</gene>
<dbReference type="GO" id="GO:0031564">
    <property type="term" value="P:transcription antitermination"/>
    <property type="evidence" value="ECO:0007669"/>
    <property type="project" value="UniProtKB-KW"/>
</dbReference>
<dbReference type="AlphaFoldDB" id="A0AA92W5Q8"/>
<evidence type="ECO:0000313" key="5">
    <source>
        <dbReference type="EMBL" id="RGW42630.1"/>
    </source>
</evidence>
<protein>
    <submittedName>
        <fullName evidence="5">UpxY family transcription antiterminator</fullName>
    </submittedName>
</protein>
<proteinExistence type="predicted"/>
<accession>A0AA92W5Q8</accession>
<dbReference type="Proteomes" id="UP000283785">
    <property type="component" value="Unassembled WGS sequence"/>
</dbReference>
<dbReference type="InterPro" id="IPR036735">
    <property type="entry name" value="NGN_dom_sf"/>
</dbReference>
<dbReference type="Pfam" id="PF02357">
    <property type="entry name" value="NusG"/>
    <property type="match status" value="1"/>
</dbReference>
<dbReference type="PANTHER" id="PTHR30265">
    <property type="entry name" value="RHO-INTERACTING TRANSCRIPTION TERMINATION FACTOR NUSG"/>
    <property type="match status" value="1"/>
</dbReference>
<organism evidence="5 6">
    <name type="scientific">Segatella copri</name>
    <dbReference type="NCBI Taxonomy" id="165179"/>
    <lineage>
        <taxon>Bacteria</taxon>
        <taxon>Pseudomonadati</taxon>
        <taxon>Bacteroidota</taxon>
        <taxon>Bacteroidia</taxon>
        <taxon>Bacteroidales</taxon>
        <taxon>Prevotellaceae</taxon>
        <taxon>Segatella</taxon>
    </lineage>
</organism>
<dbReference type="CDD" id="cd09895">
    <property type="entry name" value="NGN_SP_UpxY"/>
    <property type="match status" value="1"/>
</dbReference>
<dbReference type="InterPro" id="IPR006645">
    <property type="entry name" value="NGN-like_dom"/>
</dbReference>
<dbReference type="EMBL" id="QSAG01000014">
    <property type="protein sequence ID" value="RGW42630.1"/>
    <property type="molecule type" value="Genomic_DNA"/>
</dbReference>
<evidence type="ECO:0000313" key="6">
    <source>
        <dbReference type="Proteomes" id="UP000283785"/>
    </source>
</evidence>
<dbReference type="NCBIfam" id="NF033644">
    <property type="entry name" value="antiterm_UpxY"/>
    <property type="match status" value="1"/>
</dbReference>